<dbReference type="Pfam" id="PF01476">
    <property type="entry name" value="LysM"/>
    <property type="match status" value="1"/>
</dbReference>
<dbReference type="AlphaFoldDB" id="A0A1M6N2B3"/>
<accession>A0A1M6N2B3</accession>
<protein>
    <submittedName>
        <fullName evidence="2">LysM domain-containing protein</fullName>
    </submittedName>
</protein>
<dbReference type="InterPro" id="IPR036779">
    <property type="entry name" value="LysM_dom_sf"/>
</dbReference>
<dbReference type="SUPFAM" id="SSF54106">
    <property type="entry name" value="LysM domain"/>
    <property type="match status" value="1"/>
</dbReference>
<proteinExistence type="predicted"/>
<evidence type="ECO:0000313" key="3">
    <source>
        <dbReference type="Proteomes" id="UP000184301"/>
    </source>
</evidence>
<gene>
    <name evidence="2" type="ORF">SAMN02745243_01679</name>
</gene>
<dbReference type="EMBL" id="FQZY01000021">
    <property type="protein sequence ID" value="SHJ89804.1"/>
    <property type="molecule type" value="Genomic_DNA"/>
</dbReference>
<organism evidence="2 3">
    <name type="scientific">Hespellia stercorisuis DSM 15480</name>
    <dbReference type="NCBI Taxonomy" id="1121950"/>
    <lineage>
        <taxon>Bacteria</taxon>
        <taxon>Bacillati</taxon>
        <taxon>Bacillota</taxon>
        <taxon>Clostridia</taxon>
        <taxon>Lachnospirales</taxon>
        <taxon>Lachnospiraceae</taxon>
        <taxon>Hespellia</taxon>
    </lineage>
</organism>
<evidence type="ECO:0000259" key="1">
    <source>
        <dbReference type="SMART" id="SM00257"/>
    </source>
</evidence>
<dbReference type="STRING" id="1121950.SAMN02745243_01679"/>
<dbReference type="Gene3D" id="3.10.350.10">
    <property type="entry name" value="LysM domain"/>
    <property type="match status" value="1"/>
</dbReference>
<dbReference type="Proteomes" id="UP000184301">
    <property type="component" value="Unassembled WGS sequence"/>
</dbReference>
<evidence type="ECO:0000313" key="2">
    <source>
        <dbReference type="EMBL" id="SHJ89804.1"/>
    </source>
</evidence>
<sequence>MISKRKRSAQVLQQKVMLIIAAIALIILCSSVFGGLLTSAHGSRSEEPVNYKYYKSIEIESGDTLWSIAETYMTDEYSSVGDYVEELKSINSLSSEEIHEDQYLTVAYYDTQFKK</sequence>
<keyword evidence="3" id="KW-1185">Reference proteome</keyword>
<feature type="domain" description="LysM" evidence="1">
    <location>
        <begin position="56"/>
        <end position="107"/>
    </location>
</feature>
<dbReference type="SMART" id="SM00257">
    <property type="entry name" value="LysM"/>
    <property type="match status" value="1"/>
</dbReference>
<dbReference type="InterPro" id="IPR018392">
    <property type="entry name" value="LysM"/>
</dbReference>
<dbReference type="CDD" id="cd00118">
    <property type="entry name" value="LysM"/>
    <property type="match status" value="1"/>
</dbReference>
<name>A0A1M6N2B3_9FIRM</name>
<reference evidence="2 3" key="1">
    <citation type="submission" date="2016-11" db="EMBL/GenBank/DDBJ databases">
        <authorList>
            <person name="Jaros S."/>
            <person name="Januszkiewicz K."/>
            <person name="Wedrychowicz H."/>
        </authorList>
    </citation>
    <scope>NUCLEOTIDE SEQUENCE [LARGE SCALE GENOMIC DNA]</scope>
    <source>
        <strain evidence="2 3">DSM 15480</strain>
    </source>
</reference>